<name>A0A2R8BUN3_9RHOB</name>
<dbReference type="EMBL" id="ONZF01000003">
    <property type="protein sequence ID" value="SPJ23850.1"/>
    <property type="molecule type" value="Genomic_DNA"/>
</dbReference>
<accession>A0A2R8BUN3</accession>
<reference evidence="2 3" key="1">
    <citation type="submission" date="2018-03" db="EMBL/GenBank/DDBJ databases">
        <authorList>
            <person name="Keele B.F."/>
        </authorList>
    </citation>
    <scope>NUCLEOTIDE SEQUENCE [LARGE SCALE GENOMIC DNA]</scope>
    <source>
        <strain evidence="2 3">CECT 8504</strain>
    </source>
</reference>
<evidence type="ECO:0000313" key="2">
    <source>
        <dbReference type="EMBL" id="SPJ23850.1"/>
    </source>
</evidence>
<organism evidence="2 3">
    <name type="scientific">Palleronia abyssalis</name>
    <dbReference type="NCBI Taxonomy" id="1501240"/>
    <lineage>
        <taxon>Bacteria</taxon>
        <taxon>Pseudomonadati</taxon>
        <taxon>Pseudomonadota</taxon>
        <taxon>Alphaproteobacteria</taxon>
        <taxon>Rhodobacterales</taxon>
        <taxon>Roseobacteraceae</taxon>
        <taxon>Palleronia</taxon>
    </lineage>
</organism>
<gene>
    <name evidence="2" type="ORF">PAA8504_01668</name>
</gene>
<proteinExistence type="predicted"/>
<dbReference type="RefSeq" id="WP_108893707.1">
    <property type="nucleotide sequence ID" value="NZ_ONZF01000003.1"/>
</dbReference>
<keyword evidence="3" id="KW-1185">Reference proteome</keyword>
<dbReference type="AlphaFoldDB" id="A0A2R8BUN3"/>
<evidence type="ECO:0000313" key="3">
    <source>
        <dbReference type="Proteomes" id="UP000244912"/>
    </source>
</evidence>
<sequence>MNRPVFRPETPPPGAAPVRRRETLSAPEAWWLRALRLWDGPPDGRVELAEDLTIRFGAARAKRLLARFGELFDLVSQTARRPLAIHAPSCDCDCVGSDEAVFALFCSTATHGPREDAMMIACLILRPDVAPLAVSLAQSLGLELDRSLRASVR</sequence>
<evidence type="ECO:0000256" key="1">
    <source>
        <dbReference type="SAM" id="MobiDB-lite"/>
    </source>
</evidence>
<dbReference type="Proteomes" id="UP000244912">
    <property type="component" value="Unassembled WGS sequence"/>
</dbReference>
<protein>
    <submittedName>
        <fullName evidence="2">Uncharacterized protein</fullName>
    </submittedName>
</protein>
<feature type="region of interest" description="Disordered" evidence="1">
    <location>
        <begin position="1"/>
        <end position="21"/>
    </location>
</feature>
<dbReference type="OrthoDB" id="7874397at2"/>